<gene>
    <name evidence="2" type="ORF">FOMPIDRAFT_1056712</name>
</gene>
<reference evidence="2 3" key="1">
    <citation type="journal article" date="2012" name="Science">
        <title>The Paleozoic origin of enzymatic lignin decomposition reconstructed from 31 fungal genomes.</title>
        <authorList>
            <person name="Floudas D."/>
            <person name="Binder M."/>
            <person name="Riley R."/>
            <person name="Barry K."/>
            <person name="Blanchette R.A."/>
            <person name="Henrissat B."/>
            <person name="Martinez A.T."/>
            <person name="Otillar R."/>
            <person name="Spatafora J.W."/>
            <person name="Yadav J.S."/>
            <person name="Aerts A."/>
            <person name="Benoit I."/>
            <person name="Boyd A."/>
            <person name="Carlson A."/>
            <person name="Copeland A."/>
            <person name="Coutinho P.M."/>
            <person name="de Vries R.P."/>
            <person name="Ferreira P."/>
            <person name="Findley K."/>
            <person name="Foster B."/>
            <person name="Gaskell J."/>
            <person name="Glotzer D."/>
            <person name="Gorecki P."/>
            <person name="Heitman J."/>
            <person name="Hesse C."/>
            <person name="Hori C."/>
            <person name="Igarashi K."/>
            <person name="Jurgens J.A."/>
            <person name="Kallen N."/>
            <person name="Kersten P."/>
            <person name="Kohler A."/>
            <person name="Kuees U."/>
            <person name="Kumar T.K.A."/>
            <person name="Kuo A."/>
            <person name="LaButti K."/>
            <person name="Larrondo L.F."/>
            <person name="Lindquist E."/>
            <person name="Ling A."/>
            <person name="Lombard V."/>
            <person name="Lucas S."/>
            <person name="Lundell T."/>
            <person name="Martin R."/>
            <person name="McLaughlin D.J."/>
            <person name="Morgenstern I."/>
            <person name="Morin E."/>
            <person name="Murat C."/>
            <person name="Nagy L.G."/>
            <person name="Nolan M."/>
            <person name="Ohm R.A."/>
            <person name="Patyshakuliyeva A."/>
            <person name="Rokas A."/>
            <person name="Ruiz-Duenas F.J."/>
            <person name="Sabat G."/>
            <person name="Salamov A."/>
            <person name="Samejima M."/>
            <person name="Schmutz J."/>
            <person name="Slot J.C."/>
            <person name="St John F."/>
            <person name="Stenlid J."/>
            <person name="Sun H."/>
            <person name="Sun S."/>
            <person name="Syed K."/>
            <person name="Tsang A."/>
            <person name="Wiebenga A."/>
            <person name="Young D."/>
            <person name="Pisabarro A."/>
            <person name="Eastwood D.C."/>
            <person name="Martin F."/>
            <person name="Cullen D."/>
            <person name="Grigoriev I.V."/>
            <person name="Hibbett D.S."/>
        </authorList>
    </citation>
    <scope>NUCLEOTIDE SEQUENCE</scope>
    <source>
        <strain evidence="3">FP-58527</strain>
    </source>
</reference>
<proteinExistence type="predicted"/>
<evidence type="ECO:0000256" key="1">
    <source>
        <dbReference type="SAM" id="MobiDB-lite"/>
    </source>
</evidence>
<dbReference type="HOGENOM" id="CLU_1489061_0_0_1"/>
<accession>S8DMN4</accession>
<dbReference type="Proteomes" id="UP000015241">
    <property type="component" value="Unassembled WGS sequence"/>
</dbReference>
<feature type="region of interest" description="Disordered" evidence="1">
    <location>
        <begin position="116"/>
        <end position="181"/>
    </location>
</feature>
<evidence type="ECO:0000313" key="2">
    <source>
        <dbReference type="EMBL" id="EPS92603.1"/>
    </source>
</evidence>
<keyword evidence="3" id="KW-1185">Reference proteome</keyword>
<dbReference type="EMBL" id="KE504443">
    <property type="protein sequence ID" value="EPS92603.1"/>
    <property type="molecule type" value="Genomic_DNA"/>
</dbReference>
<organism evidence="2 3">
    <name type="scientific">Fomitopsis schrenkii</name>
    <name type="common">Brown rot fungus</name>
    <dbReference type="NCBI Taxonomy" id="2126942"/>
    <lineage>
        <taxon>Eukaryota</taxon>
        <taxon>Fungi</taxon>
        <taxon>Dikarya</taxon>
        <taxon>Basidiomycota</taxon>
        <taxon>Agaricomycotina</taxon>
        <taxon>Agaricomycetes</taxon>
        <taxon>Polyporales</taxon>
        <taxon>Fomitopsis</taxon>
    </lineage>
</organism>
<dbReference type="AlphaFoldDB" id="S8DMN4"/>
<protein>
    <submittedName>
        <fullName evidence="2">Uncharacterized protein</fullName>
    </submittedName>
</protein>
<feature type="region of interest" description="Disordered" evidence="1">
    <location>
        <begin position="1"/>
        <end position="21"/>
    </location>
</feature>
<dbReference type="InParanoid" id="S8DMN4"/>
<name>S8DMN4_FOMSC</name>
<feature type="compositionally biased region" description="Basic and acidic residues" evidence="1">
    <location>
        <begin position="170"/>
        <end position="181"/>
    </location>
</feature>
<feature type="compositionally biased region" description="Polar residues" evidence="1">
    <location>
        <begin position="156"/>
        <end position="168"/>
    </location>
</feature>
<evidence type="ECO:0000313" key="3">
    <source>
        <dbReference type="Proteomes" id="UP000015241"/>
    </source>
</evidence>
<sequence length="181" mass="19987">MTLARQTVAPSRSMQTPRELSASSVLCIVRGPFDRAERHERGEEEGPFVEERVTGRMVGQDVVRGCGCGVVSVYRGADAMDATYNKNRVRRVQNRVDDVQSVASQPRTIRRLKTLQDSHSDSGGWQDEPWPPPTSFIRRPLVRTPAGSHHLVAGHQPQQGLTTASASRATAEDERCPAARM</sequence>